<dbReference type="RefSeq" id="WP_167696376.1">
    <property type="nucleotide sequence ID" value="NZ_CP118182.1"/>
</dbReference>
<evidence type="ECO:0000256" key="1">
    <source>
        <dbReference type="SAM" id="SignalP"/>
    </source>
</evidence>
<keyword evidence="3" id="KW-1185">Reference proteome</keyword>
<sequence>MVRYWKILLLFMLSPLSLSAQVLPTSAGDWLNALLKAESKENPSLFNPIEKELSAYLDAWKKKLAILPQLRDQQAELMALSAELKGKDITMLEYLLMQETFTFLGVHDAYEPTMWLLDASKKAQKSSKDQTNPFNTLSLNSLTGENAILSSGVGLLNKAQSINKMGHVERVLRLLAALNKLPESQQENLLSLYFGAEKSKRILPLVKIGDKVIAQYDKFKHLQSMQQALGELVTISNLKSFYSASAYQSLLESGFGKNTVKALSLPSGDENMGMILAVMAGTLQHKSDVNKIQQSLTKVYLHPKVVPLLLEISHEMRGLMKIG</sequence>
<dbReference type="EMBL" id="JAATLM010000002">
    <property type="protein sequence ID" value="NIZ70125.1"/>
    <property type="molecule type" value="Genomic_DNA"/>
</dbReference>
<evidence type="ECO:0000313" key="3">
    <source>
        <dbReference type="Proteomes" id="UP000778951"/>
    </source>
</evidence>
<dbReference type="AlphaFoldDB" id="A0A968GK15"/>
<feature type="chain" id="PRO_5036937137" evidence="1">
    <location>
        <begin position="21"/>
        <end position="323"/>
    </location>
</feature>
<comment type="caution">
    <text evidence="2">The sequence shown here is derived from an EMBL/GenBank/DDBJ whole genome shotgun (WGS) entry which is preliminary data.</text>
</comment>
<keyword evidence="1" id="KW-0732">Signal</keyword>
<dbReference type="Proteomes" id="UP000778951">
    <property type="component" value="Unassembled WGS sequence"/>
</dbReference>
<organism evidence="2 3">
    <name type="scientific">Entomospira culicis</name>
    <dbReference type="NCBI Taxonomy" id="2719989"/>
    <lineage>
        <taxon>Bacteria</taxon>
        <taxon>Pseudomonadati</taxon>
        <taxon>Spirochaetota</taxon>
        <taxon>Spirochaetia</taxon>
        <taxon>Spirochaetales</taxon>
        <taxon>Spirochaetaceae</taxon>
        <taxon>Entomospira</taxon>
    </lineage>
</organism>
<accession>A0A968GK15</accession>
<evidence type="ECO:0000313" key="2">
    <source>
        <dbReference type="EMBL" id="NIZ70125.1"/>
    </source>
</evidence>
<proteinExistence type="predicted"/>
<feature type="signal peptide" evidence="1">
    <location>
        <begin position="1"/>
        <end position="20"/>
    </location>
</feature>
<reference evidence="2" key="1">
    <citation type="submission" date="2020-03" db="EMBL/GenBank/DDBJ databases">
        <title>Spirochaetal bacteria isolated from arthropods constitute a novel genus Entomospira genus novum within the order Spirochaetales.</title>
        <authorList>
            <person name="Grana-Miraglia L."/>
            <person name="Sikutova S."/>
            <person name="Fingerle V."/>
            <person name="Sing A."/>
            <person name="Castillo-Ramirez S."/>
            <person name="Margos G."/>
            <person name="Rudolf I."/>
        </authorList>
    </citation>
    <scope>NUCLEOTIDE SEQUENCE</scope>
    <source>
        <strain evidence="2">BR149</strain>
    </source>
</reference>
<name>A0A968GK15_9SPIO</name>
<gene>
    <name evidence="2" type="ORF">HCT48_07885</name>
</gene>
<protein>
    <submittedName>
        <fullName evidence="2">Uncharacterized protein</fullName>
    </submittedName>
</protein>